<sequence length="110" mass="12318">MFVGEPDPRFLIDINNHVFRDSCDKHETTSFQCKTFPNFHFNVVGRVNCGGESEIVLVWGECRVFSTGQSVRPGPGPGRTTFCRHPPFPTVLYRPLHSPAIPCHHPASPT</sequence>
<dbReference type="AlphaFoldDB" id="A0A3N4J0W7"/>
<protein>
    <submittedName>
        <fullName evidence="1">Uncharacterized protein</fullName>
    </submittedName>
</protein>
<organism evidence="1 2">
    <name type="scientific">Choiromyces venosus 120613-1</name>
    <dbReference type="NCBI Taxonomy" id="1336337"/>
    <lineage>
        <taxon>Eukaryota</taxon>
        <taxon>Fungi</taxon>
        <taxon>Dikarya</taxon>
        <taxon>Ascomycota</taxon>
        <taxon>Pezizomycotina</taxon>
        <taxon>Pezizomycetes</taxon>
        <taxon>Pezizales</taxon>
        <taxon>Tuberaceae</taxon>
        <taxon>Choiromyces</taxon>
    </lineage>
</organism>
<gene>
    <name evidence="1" type="ORF">L873DRAFT_1818339</name>
</gene>
<reference evidence="1 2" key="1">
    <citation type="journal article" date="2018" name="Nat. Ecol. Evol.">
        <title>Pezizomycetes genomes reveal the molecular basis of ectomycorrhizal truffle lifestyle.</title>
        <authorList>
            <person name="Murat C."/>
            <person name="Payen T."/>
            <person name="Noel B."/>
            <person name="Kuo A."/>
            <person name="Morin E."/>
            <person name="Chen J."/>
            <person name="Kohler A."/>
            <person name="Krizsan K."/>
            <person name="Balestrini R."/>
            <person name="Da Silva C."/>
            <person name="Montanini B."/>
            <person name="Hainaut M."/>
            <person name="Levati E."/>
            <person name="Barry K.W."/>
            <person name="Belfiori B."/>
            <person name="Cichocki N."/>
            <person name="Clum A."/>
            <person name="Dockter R.B."/>
            <person name="Fauchery L."/>
            <person name="Guy J."/>
            <person name="Iotti M."/>
            <person name="Le Tacon F."/>
            <person name="Lindquist E.A."/>
            <person name="Lipzen A."/>
            <person name="Malagnac F."/>
            <person name="Mello A."/>
            <person name="Molinier V."/>
            <person name="Miyauchi S."/>
            <person name="Poulain J."/>
            <person name="Riccioni C."/>
            <person name="Rubini A."/>
            <person name="Sitrit Y."/>
            <person name="Splivallo R."/>
            <person name="Traeger S."/>
            <person name="Wang M."/>
            <person name="Zifcakova L."/>
            <person name="Wipf D."/>
            <person name="Zambonelli A."/>
            <person name="Paolocci F."/>
            <person name="Nowrousian M."/>
            <person name="Ottonello S."/>
            <person name="Baldrian P."/>
            <person name="Spatafora J.W."/>
            <person name="Henrissat B."/>
            <person name="Nagy L.G."/>
            <person name="Aury J.M."/>
            <person name="Wincker P."/>
            <person name="Grigoriev I.V."/>
            <person name="Bonfante P."/>
            <person name="Martin F.M."/>
        </authorList>
    </citation>
    <scope>NUCLEOTIDE SEQUENCE [LARGE SCALE GENOMIC DNA]</scope>
    <source>
        <strain evidence="1 2">120613-1</strain>
    </source>
</reference>
<accession>A0A3N4J0W7</accession>
<evidence type="ECO:0000313" key="1">
    <source>
        <dbReference type="EMBL" id="RPA92012.1"/>
    </source>
</evidence>
<dbReference type="Proteomes" id="UP000276215">
    <property type="component" value="Unassembled WGS sequence"/>
</dbReference>
<dbReference type="EMBL" id="ML120482">
    <property type="protein sequence ID" value="RPA92012.1"/>
    <property type="molecule type" value="Genomic_DNA"/>
</dbReference>
<evidence type="ECO:0000313" key="2">
    <source>
        <dbReference type="Proteomes" id="UP000276215"/>
    </source>
</evidence>
<proteinExistence type="predicted"/>
<name>A0A3N4J0W7_9PEZI</name>
<keyword evidence="2" id="KW-1185">Reference proteome</keyword>